<reference evidence="1" key="1">
    <citation type="submission" date="2014-12" db="EMBL/GenBank/DDBJ databases">
        <title>Insight into the proteome of Arion vulgaris.</title>
        <authorList>
            <person name="Aradska J."/>
            <person name="Bulat T."/>
            <person name="Smidak R."/>
            <person name="Sarate P."/>
            <person name="Gangsoo J."/>
            <person name="Sialana F."/>
            <person name="Bilban M."/>
            <person name="Lubec G."/>
        </authorList>
    </citation>
    <scope>NUCLEOTIDE SEQUENCE</scope>
    <source>
        <tissue evidence="1">Skin</tissue>
    </source>
</reference>
<organism evidence="1">
    <name type="scientific">Arion vulgaris</name>
    <dbReference type="NCBI Taxonomy" id="1028688"/>
    <lineage>
        <taxon>Eukaryota</taxon>
        <taxon>Metazoa</taxon>
        <taxon>Spiralia</taxon>
        <taxon>Lophotrochozoa</taxon>
        <taxon>Mollusca</taxon>
        <taxon>Gastropoda</taxon>
        <taxon>Heterobranchia</taxon>
        <taxon>Euthyneura</taxon>
        <taxon>Panpulmonata</taxon>
        <taxon>Eupulmonata</taxon>
        <taxon>Stylommatophora</taxon>
        <taxon>Helicina</taxon>
        <taxon>Arionoidea</taxon>
        <taxon>Arionidae</taxon>
        <taxon>Arion</taxon>
    </lineage>
</organism>
<proteinExistence type="predicted"/>
<name>A0A0B6Y9D7_9EUPU</name>
<gene>
    <name evidence="1" type="primary">ORF17878</name>
</gene>
<protein>
    <submittedName>
        <fullName evidence="1">Uncharacterized protein</fullName>
    </submittedName>
</protein>
<dbReference type="EMBL" id="HACG01005878">
    <property type="protein sequence ID" value="CEK52743.1"/>
    <property type="molecule type" value="Transcribed_RNA"/>
</dbReference>
<sequence>MSLITFKTSLNKKLAVYLTILCQRIMATPDAGENYIINNTREDSSQKLCTKVKTGKQTSFTDVSDTKTMYRDVSTKMTLSSNR</sequence>
<evidence type="ECO:0000313" key="1">
    <source>
        <dbReference type="EMBL" id="CEK52743.1"/>
    </source>
</evidence>
<accession>A0A0B6Y9D7</accession>
<dbReference type="AlphaFoldDB" id="A0A0B6Y9D7"/>